<dbReference type="InterPro" id="IPR011989">
    <property type="entry name" value="ARM-like"/>
</dbReference>
<accession>A0A5J4R988</accession>
<sequence length="195" mass="21890">GRIRGIDCGITEALTNNFQKFELEEQISSTQSGAFFQFTCPTNNGISLLIFAKNPFPGLIRLFDHSDHQVVHDAIASIHNIILGATKTTPETTIHPHFANIQSCGGIEKIFSLFQRFVSKYSKDTAALCLGQLFRAQELIIGSKPAKQEIISYLKKLSQDEDQWLVKTAYSRLRNLSKNEANKAEIEKDGFQIQE</sequence>
<dbReference type="EMBL" id="SNRW01043048">
    <property type="protein sequence ID" value="KAA6329531.1"/>
    <property type="molecule type" value="Genomic_DNA"/>
</dbReference>
<evidence type="ECO:0000313" key="1">
    <source>
        <dbReference type="EMBL" id="KAA6329531.1"/>
    </source>
</evidence>
<protein>
    <submittedName>
        <fullName evidence="1">Uncharacterized protein</fullName>
    </submittedName>
</protein>
<organism evidence="1 2">
    <name type="scientific">Streblomastix strix</name>
    <dbReference type="NCBI Taxonomy" id="222440"/>
    <lineage>
        <taxon>Eukaryota</taxon>
        <taxon>Metamonada</taxon>
        <taxon>Preaxostyla</taxon>
        <taxon>Oxymonadida</taxon>
        <taxon>Streblomastigidae</taxon>
        <taxon>Streblomastix</taxon>
    </lineage>
</organism>
<comment type="caution">
    <text evidence="1">The sequence shown here is derived from an EMBL/GenBank/DDBJ whole genome shotgun (WGS) entry which is preliminary data.</text>
</comment>
<dbReference type="InterPro" id="IPR016024">
    <property type="entry name" value="ARM-type_fold"/>
</dbReference>
<gene>
    <name evidence="1" type="ORF">EZS28_053599</name>
</gene>
<name>A0A5J4R988_9EUKA</name>
<dbReference type="Proteomes" id="UP000324800">
    <property type="component" value="Unassembled WGS sequence"/>
</dbReference>
<feature type="non-terminal residue" evidence="1">
    <location>
        <position position="1"/>
    </location>
</feature>
<dbReference type="SUPFAM" id="SSF48371">
    <property type="entry name" value="ARM repeat"/>
    <property type="match status" value="1"/>
</dbReference>
<reference evidence="1 2" key="1">
    <citation type="submission" date="2019-03" db="EMBL/GenBank/DDBJ databases">
        <title>Single cell metagenomics reveals metabolic interactions within the superorganism composed of flagellate Streblomastix strix and complex community of Bacteroidetes bacteria on its surface.</title>
        <authorList>
            <person name="Treitli S.C."/>
            <person name="Kolisko M."/>
            <person name="Husnik F."/>
            <person name="Keeling P."/>
            <person name="Hampl V."/>
        </authorList>
    </citation>
    <scope>NUCLEOTIDE SEQUENCE [LARGE SCALE GENOMIC DNA]</scope>
    <source>
        <strain evidence="1">ST1C</strain>
    </source>
</reference>
<dbReference type="Gene3D" id="1.25.10.10">
    <property type="entry name" value="Leucine-rich Repeat Variant"/>
    <property type="match status" value="1"/>
</dbReference>
<dbReference type="AlphaFoldDB" id="A0A5J4R988"/>
<evidence type="ECO:0000313" key="2">
    <source>
        <dbReference type="Proteomes" id="UP000324800"/>
    </source>
</evidence>
<proteinExistence type="predicted"/>